<dbReference type="EMBL" id="WEKT01000011">
    <property type="protein sequence ID" value="MZI93268.1"/>
    <property type="molecule type" value="Genomic_DNA"/>
</dbReference>
<dbReference type="RefSeq" id="WP_161154566.1">
    <property type="nucleotide sequence ID" value="NZ_WEKT01000011.1"/>
</dbReference>
<evidence type="ECO:0000313" key="1">
    <source>
        <dbReference type="EMBL" id="MZI93268.1"/>
    </source>
</evidence>
<keyword evidence="2" id="KW-1185">Reference proteome</keyword>
<proteinExistence type="predicted"/>
<gene>
    <name evidence="1" type="ORF">F9817_08675</name>
</gene>
<sequence length="72" mass="8443">MNQYYFSLNISYQHFFKYYSGAAATVMVVTDNGLRLQLPAARFRPHLSQLGIRGRFRLTTDSHNKFKQLDKL</sequence>
<protein>
    <submittedName>
        <fullName evidence="1">DUF2835 family protein</fullName>
    </submittedName>
</protein>
<dbReference type="Pfam" id="PF11197">
    <property type="entry name" value="DUF2835"/>
    <property type="match status" value="1"/>
</dbReference>
<dbReference type="Proteomes" id="UP000462621">
    <property type="component" value="Unassembled WGS sequence"/>
</dbReference>
<comment type="caution">
    <text evidence="1">The sequence shown here is derived from an EMBL/GenBank/DDBJ whole genome shotgun (WGS) entry which is preliminary data.</text>
</comment>
<dbReference type="AlphaFoldDB" id="A0A7X4LJT0"/>
<dbReference type="InterPro" id="IPR021363">
    <property type="entry name" value="DUF2835"/>
</dbReference>
<name>A0A7X4LJT0_9VIBR</name>
<reference evidence="1 2" key="1">
    <citation type="submission" date="2019-10" db="EMBL/GenBank/DDBJ databases">
        <title>Vibrio sp. nov. isolated from a shrimp pond.</title>
        <authorList>
            <person name="Gomez-Gil B."/>
            <person name="Enciso-Ibarra J."/>
            <person name="Enciso-Ibarra K."/>
            <person name="Bolan-Mejia C."/>
        </authorList>
    </citation>
    <scope>NUCLEOTIDE SEQUENCE [LARGE SCALE GENOMIC DNA]</scope>
    <source>
        <strain evidence="1 2">CAIM 722</strain>
    </source>
</reference>
<accession>A0A7X4LJT0</accession>
<evidence type="ECO:0000313" key="2">
    <source>
        <dbReference type="Proteomes" id="UP000462621"/>
    </source>
</evidence>
<organism evidence="1 2">
    <name type="scientific">Vibrio eleionomae</name>
    <dbReference type="NCBI Taxonomy" id="2653505"/>
    <lineage>
        <taxon>Bacteria</taxon>
        <taxon>Pseudomonadati</taxon>
        <taxon>Pseudomonadota</taxon>
        <taxon>Gammaproteobacteria</taxon>
        <taxon>Vibrionales</taxon>
        <taxon>Vibrionaceae</taxon>
        <taxon>Vibrio</taxon>
    </lineage>
</organism>